<proteinExistence type="predicted"/>
<name>A0A8J2UGI9_9BACT</name>
<feature type="signal peptide" evidence="1">
    <location>
        <begin position="1"/>
        <end position="21"/>
    </location>
</feature>
<keyword evidence="3" id="KW-1185">Reference proteome</keyword>
<sequence>MKQLFIALFALQISFLPFRRAAITSTATDTLLGNTSEFSACTAATALPLRLISFTGIGNGHFVTLNWVTADEQNTNYFAVQRGLDGQNFDQVGKVQAAGNSSQEKEYSFIDHRPLQGTGFYRLQMVDMDGSYTYSKIVAVKIVNGEDVISLVPKAFTF</sequence>
<dbReference type="Proteomes" id="UP000607559">
    <property type="component" value="Unassembled WGS sequence"/>
</dbReference>
<organism evidence="2 3">
    <name type="scientific">Puia dinghuensis</name>
    <dbReference type="NCBI Taxonomy" id="1792502"/>
    <lineage>
        <taxon>Bacteria</taxon>
        <taxon>Pseudomonadati</taxon>
        <taxon>Bacteroidota</taxon>
        <taxon>Chitinophagia</taxon>
        <taxon>Chitinophagales</taxon>
        <taxon>Chitinophagaceae</taxon>
        <taxon>Puia</taxon>
    </lineage>
</organism>
<gene>
    <name evidence="2" type="ORF">GCM10011511_40510</name>
</gene>
<reference evidence="2" key="2">
    <citation type="submission" date="2020-09" db="EMBL/GenBank/DDBJ databases">
        <authorList>
            <person name="Sun Q."/>
            <person name="Zhou Y."/>
        </authorList>
    </citation>
    <scope>NUCLEOTIDE SEQUENCE</scope>
    <source>
        <strain evidence="2">CGMCC 1.15448</strain>
    </source>
</reference>
<dbReference type="AlphaFoldDB" id="A0A8J2UGI9"/>
<keyword evidence="1" id="KW-0732">Signal</keyword>
<comment type="caution">
    <text evidence="2">The sequence shown here is derived from an EMBL/GenBank/DDBJ whole genome shotgun (WGS) entry which is preliminary data.</text>
</comment>
<feature type="chain" id="PRO_5035217249" evidence="1">
    <location>
        <begin position="22"/>
        <end position="158"/>
    </location>
</feature>
<dbReference type="EMBL" id="BMJC01000004">
    <property type="protein sequence ID" value="GGB12766.1"/>
    <property type="molecule type" value="Genomic_DNA"/>
</dbReference>
<evidence type="ECO:0000313" key="2">
    <source>
        <dbReference type="EMBL" id="GGB12766.1"/>
    </source>
</evidence>
<evidence type="ECO:0000313" key="3">
    <source>
        <dbReference type="Proteomes" id="UP000607559"/>
    </source>
</evidence>
<reference evidence="2" key="1">
    <citation type="journal article" date="2014" name="Int. J. Syst. Evol. Microbiol.">
        <title>Complete genome sequence of Corynebacterium casei LMG S-19264T (=DSM 44701T), isolated from a smear-ripened cheese.</title>
        <authorList>
            <consortium name="US DOE Joint Genome Institute (JGI-PGF)"/>
            <person name="Walter F."/>
            <person name="Albersmeier A."/>
            <person name="Kalinowski J."/>
            <person name="Ruckert C."/>
        </authorList>
    </citation>
    <scope>NUCLEOTIDE SEQUENCE</scope>
    <source>
        <strain evidence="2">CGMCC 1.15448</strain>
    </source>
</reference>
<accession>A0A8J2UGI9</accession>
<dbReference type="RefSeq" id="WP_188935097.1">
    <property type="nucleotide sequence ID" value="NZ_BMJC01000004.1"/>
</dbReference>
<evidence type="ECO:0000256" key="1">
    <source>
        <dbReference type="SAM" id="SignalP"/>
    </source>
</evidence>
<protein>
    <submittedName>
        <fullName evidence="2">Uncharacterized protein</fullName>
    </submittedName>
</protein>